<evidence type="ECO:0000313" key="2">
    <source>
        <dbReference type="Proteomes" id="UP000027222"/>
    </source>
</evidence>
<dbReference type="EMBL" id="KL142373">
    <property type="protein sequence ID" value="KDR79587.1"/>
    <property type="molecule type" value="Genomic_DNA"/>
</dbReference>
<dbReference type="AlphaFoldDB" id="A0A067TB63"/>
<evidence type="ECO:0008006" key="3">
    <source>
        <dbReference type="Google" id="ProtNLM"/>
    </source>
</evidence>
<evidence type="ECO:0000313" key="1">
    <source>
        <dbReference type="EMBL" id="KDR79587.1"/>
    </source>
</evidence>
<name>A0A067TB63_GALM3</name>
<organism evidence="1 2">
    <name type="scientific">Galerina marginata (strain CBS 339.88)</name>
    <dbReference type="NCBI Taxonomy" id="685588"/>
    <lineage>
        <taxon>Eukaryota</taxon>
        <taxon>Fungi</taxon>
        <taxon>Dikarya</taxon>
        <taxon>Basidiomycota</taxon>
        <taxon>Agaricomycotina</taxon>
        <taxon>Agaricomycetes</taxon>
        <taxon>Agaricomycetidae</taxon>
        <taxon>Agaricales</taxon>
        <taxon>Agaricineae</taxon>
        <taxon>Strophariaceae</taxon>
        <taxon>Galerina</taxon>
    </lineage>
</organism>
<keyword evidence="2" id="KW-1185">Reference proteome</keyword>
<reference evidence="2" key="1">
    <citation type="journal article" date="2014" name="Proc. Natl. Acad. Sci. U.S.A.">
        <title>Extensive sampling of basidiomycete genomes demonstrates inadequacy of the white-rot/brown-rot paradigm for wood decay fungi.</title>
        <authorList>
            <person name="Riley R."/>
            <person name="Salamov A.A."/>
            <person name="Brown D.W."/>
            <person name="Nagy L.G."/>
            <person name="Floudas D."/>
            <person name="Held B.W."/>
            <person name="Levasseur A."/>
            <person name="Lombard V."/>
            <person name="Morin E."/>
            <person name="Otillar R."/>
            <person name="Lindquist E.A."/>
            <person name="Sun H."/>
            <person name="LaButti K.M."/>
            <person name="Schmutz J."/>
            <person name="Jabbour D."/>
            <person name="Luo H."/>
            <person name="Baker S.E."/>
            <person name="Pisabarro A.G."/>
            <person name="Walton J.D."/>
            <person name="Blanchette R.A."/>
            <person name="Henrissat B."/>
            <person name="Martin F."/>
            <person name="Cullen D."/>
            <person name="Hibbett D.S."/>
            <person name="Grigoriev I.V."/>
        </authorList>
    </citation>
    <scope>NUCLEOTIDE SEQUENCE [LARGE SCALE GENOMIC DNA]</scope>
    <source>
        <strain evidence="2">CBS 339.88</strain>
    </source>
</reference>
<gene>
    <name evidence="1" type="ORF">GALMADRAFT_1364092</name>
</gene>
<dbReference type="OrthoDB" id="3060810at2759"/>
<sequence length="484" mass="55312">MSLLIPSQRNIHVPVLRLHRDVFLFIIKLNADMFSNPTALSDARRASQVCGDWRATILEAPSLWGKLLDLDNLVYSADDWRDTVLERSGNASLWIRATRQIFRERTSVQQKIYEFLFSVLDNNWERTEKLVVYLGPQDLNHSSGNLFTAQLLGSNGAETHRSLPRSSNILFANHAPLLHTFHVAEVKFNLHASWVTNIRSIHIGPPFTLFEMLSVFKMMPHLENISVDEDEFLMSDKKEVDHRQSVNLPNLSRMQLCCDFKSSVTFLENLTHARGCFLELYTFGNWVLGLFQPLSKFALDYFTMHVPTSLSLEVGRIRFSFEDRTDHPAKFQRLSITIGFVGLPLPTPATGPIIAGFTFSMPVFHFVTQLYLPDLDCSPSETDYQAFFRSLPAVTTLVTNEHVIGNFFGMQEESSDSVKLDTLDDQGSSGYLFQFLLARRESAHPILVLDLMEINPDDFARALTYPAEFTGMQVLWRRWELLAH</sequence>
<dbReference type="HOGENOM" id="CLU_030662_0_0_1"/>
<protein>
    <recommendedName>
        <fullName evidence="3">F-box domain-containing protein</fullName>
    </recommendedName>
</protein>
<accession>A0A067TB63</accession>
<proteinExistence type="predicted"/>
<dbReference type="Proteomes" id="UP000027222">
    <property type="component" value="Unassembled WGS sequence"/>
</dbReference>